<dbReference type="GO" id="GO:0005829">
    <property type="term" value="C:cytosol"/>
    <property type="evidence" value="ECO:0007669"/>
    <property type="project" value="TreeGrafter"/>
</dbReference>
<proteinExistence type="predicted"/>
<dbReference type="Gene3D" id="1.10.10.10">
    <property type="entry name" value="Winged helix-like DNA-binding domain superfamily/Winged helix DNA-binding domain"/>
    <property type="match status" value="1"/>
</dbReference>
<evidence type="ECO:0000313" key="2">
    <source>
        <dbReference type="EMBL" id="MPM52244.1"/>
    </source>
</evidence>
<dbReference type="EMBL" id="VSSQ01013771">
    <property type="protein sequence ID" value="MPM52244.1"/>
    <property type="molecule type" value="Genomic_DNA"/>
</dbReference>
<dbReference type="SUPFAM" id="SSF46785">
    <property type="entry name" value="Winged helix' DNA-binding domain"/>
    <property type="match status" value="1"/>
</dbReference>
<dbReference type="PROSITE" id="PS51197">
    <property type="entry name" value="HTH_RRF2_2"/>
    <property type="match status" value="1"/>
</dbReference>
<dbReference type="PANTHER" id="PTHR33221">
    <property type="entry name" value="WINGED HELIX-TURN-HELIX TRANSCRIPTIONAL REGULATOR, RRF2 FAMILY"/>
    <property type="match status" value="1"/>
</dbReference>
<reference evidence="2" key="1">
    <citation type="submission" date="2019-08" db="EMBL/GenBank/DDBJ databases">
        <authorList>
            <person name="Kucharzyk K."/>
            <person name="Murdoch R.W."/>
            <person name="Higgins S."/>
            <person name="Loffler F."/>
        </authorList>
    </citation>
    <scope>NUCLEOTIDE SEQUENCE</scope>
</reference>
<dbReference type="InterPro" id="IPR000944">
    <property type="entry name" value="Tscrpt_reg_Rrf2"/>
</dbReference>
<comment type="caution">
    <text evidence="2">The sequence shown here is derived from an EMBL/GenBank/DDBJ whole genome shotgun (WGS) entry which is preliminary data.</text>
</comment>
<keyword evidence="1" id="KW-0238">DNA-binding</keyword>
<organism evidence="2">
    <name type="scientific">bioreactor metagenome</name>
    <dbReference type="NCBI Taxonomy" id="1076179"/>
    <lineage>
        <taxon>unclassified sequences</taxon>
        <taxon>metagenomes</taxon>
        <taxon>ecological metagenomes</taxon>
    </lineage>
</organism>
<accession>A0A645ARL7</accession>
<sequence length="148" mass="17325">MKISTKGRYGLRILLDLALRENNAPRMIRDIAESQQISEKYISRLIIDLRRANMVRSIRGAKGGFRLARRPEELTLLDIVEAMEGPLSIVDCVRTPEKCEHHVSCVTRDIWERLNSEFRESMRRITLQEIIERYRQHHAGDGVFDYCI</sequence>
<dbReference type="AlphaFoldDB" id="A0A645ARL7"/>
<gene>
    <name evidence="2" type="primary">cymR_24</name>
    <name evidence="2" type="ORF">SDC9_99001</name>
</gene>
<dbReference type="InterPro" id="IPR036390">
    <property type="entry name" value="WH_DNA-bd_sf"/>
</dbReference>
<dbReference type="InterPro" id="IPR036388">
    <property type="entry name" value="WH-like_DNA-bd_sf"/>
</dbReference>
<dbReference type="Pfam" id="PF02082">
    <property type="entry name" value="Rrf2"/>
    <property type="match status" value="1"/>
</dbReference>
<protein>
    <submittedName>
        <fullName evidence="2">HTH-type transcriptional regulator CymR</fullName>
    </submittedName>
</protein>
<dbReference type="PANTHER" id="PTHR33221:SF5">
    <property type="entry name" value="HTH-TYPE TRANSCRIPTIONAL REGULATOR ISCR"/>
    <property type="match status" value="1"/>
</dbReference>
<evidence type="ECO:0000256" key="1">
    <source>
        <dbReference type="ARBA" id="ARBA00023125"/>
    </source>
</evidence>
<dbReference type="GO" id="GO:0003700">
    <property type="term" value="F:DNA-binding transcription factor activity"/>
    <property type="evidence" value="ECO:0007669"/>
    <property type="project" value="TreeGrafter"/>
</dbReference>
<dbReference type="GO" id="GO:0003677">
    <property type="term" value="F:DNA binding"/>
    <property type="evidence" value="ECO:0007669"/>
    <property type="project" value="UniProtKB-KW"/>
</dbReference>
<dbReference type="NCBIfam" id="TIGR00738">
    <property type="entry name" value="rrf2_super"/>
    <property type="match status" value="1"/>
</dbReference>
<name>A0A645ARL7_9ZZZZ</name>